<gene>
    <name evidence="10" type="ordered locus">Metbo_0469</name>
</gene>
<feature type="domain" description="Methylated-DNA-[protein]-cysteine S-methyltransferase DNA binding" evidence="9">
    <location>
        <begin position="102"/>
        <end position="179"/>
    </location>
</feature>
<comment type="catalytic activity">
    <reaction evidence="1">
        <text>a 4-O-methyl-thymidine in DNA + L-cysteinyl-[protein] = a thymidine in DNA + S-methyl-L-cysteinyl-[protein]</text>
        <dbReference type="Rhea" id="RHEA:53428"/>
        <dbReference type="Rhea" id="RHEA-COMP:10131"/>
        <dbReference type="Rhea" id="RHEA-COMP:10132"/>
        <dbReference type="Rhea" id="RHEA-COMP:13555"/>
        <dbReference type="Rhea" id="RHEA-COMP:13556"/>
        <dbReference type="ChEBI" id="CHEBI:29950"/>
        <dbReference type="ChEBI" id="CHEBI:82612"/>
        <dbReference type="ChEBI" id="CHEBI:137386"/>
        <dbReference type="ChEBI" id="CHEBI:137387"/>
        <dbReference type="EC" id="2.1.1.63"/>
    </reaction>
</comment>
<dbReference type="SUPFAM" id="SSF46767">
    <property type="entry name" value="Methylated DNA-protein cysteine methyltransferase, C-terminal domain"/>
    <property type="match status" value="1"/>
</dbReference>
<dbReference type="PANTHER" id="PTHR10815">
    <property type="entry name" value="METHYLATED-DNA--PROTEIN-CYSTEINE METHYLTRANSFERASE"/>
    <property type="match status" value="1"/>
</dbReference>
<reference evidence="10 11" key="2">
    <citation type="journal article" date="2014" name="Int. J. Syst. Evol. Microbiol.">
        <title>Methanobacterium paludis sp. nov. and a novel strain of Methanobacterium lacus isolated from northern peatlands.</title>
        <authorList>
            <person name="Cadillo-Quiroz H."/>
            <person name="Brauer S.L."/>
            <person name="Goodson N."/>
            <person name="Yavitt J.B."/>
            <person name="Zinder S.H."/>
        </authorList>
    </citation>
    <scope>NUCLEOTIDE SEQUENCE [LARGE SCALE GENOMIC DNA]</scope>
    <source>
        <strain evidence="10 11">AL-21</strain>
    </source>
</reference>
<evidence type="ECO:0000256" key="4">
    <source>
        <dbReference type="ARBA" id="ARBA00022603"/>
    </source>
</evidence>
<name>F0T9H3_METLA</name>
<evidence type="ECO:0000256" key="3">
    <source>
        <dbReference type="ARBA" id="ARBA00011918"/>
    </source>
</evidence>
<dbReference type="FunFam" id="1.10.10.10:FF:000214">
    <property type="entry name" value="Methylated-DNA--protein-cysteine methyltransferase"/>
    <property type="match status" value="1"/>
</dbReference>
<dbReference type="GO" id="GO:0006281">
    <property type="term" value="P:DNA repair"/>
    <property type="evidence" value="ECO:0007669"/>
    <property type="project" value="UniProtKB-KW"/>
</dbReference>
<dbReference type="InterPro" id="IPR036217">
    <property type="entry name" value="MethylDNA_cys_MeTrfase_DNAb"/>
</dbReference>
<evidence type="ECO:0000313" key="11">
    <source>
        <dbReference type="Proteomes" id="UP000007490"/>
    </source>
</evidence>
<dbReference type="PROSITE" id="PS00374">
    <property type="entry name" value="MGMT"/>
    <property type="match status" value="1"/>
</dbReference>
<evidence type="ECO:0000256" key="2">
    <source>
        <dbReference type="ARBA" id="ARBA00008711"/>
    </source>
</evidence>
<dbReference type="eggNOG" id="arCOG02724">
    <property type="taxonomic scope" value="Archaea"/>
</dbReference>
<keyword evidence="11" id="KW-1185">Reference proteome</keyword>
<keyword evidence="5 10" id="KW-0808">Transferase</keyword>
<dbReference type="EMBL" id="CP002551">
    <property type="protein sequence ID" value="ADZ08721.1"/>
    <property type="molecule type" value="Genomic_DNA"/>
</dbReference>
<dbReference type="GeneID" id="24876016"/>
<dbReference type="HOGENOM" id="CLU_000445_52_2_2"/>
<dbReference type="Gene3D" id="1.10.10.10">
    <property type="entry name" value="Winged helix-like DNA-binding domain superfamily/Winged helix DNA-binding domain"/>
    <property type="match status" value="1"/>
</dbReference>
<dbReference type="STRING" id="877455.Metbo_0469"/>
<comment type="catalytic activity">
    <reaction evidence="8">
        <text>a 6-O-methyl-2'-deoxyguanosine in DNA + L-cysteinyl-[protein] = S-methyl-L-cysteinyl-[protein] + a 2'-deoxyguanosine in DNA</text>
        <dbReference type="Rhea" id="RHEA:24000"/>
        <dbReference type="Rhea" id="RHEA-COMP:10131"/>
        <dbReference type="Rhea" id="RHEA-COMP:10132"/>
        <dbReference type="Rhea" id="RHEA-COMP:11367"/>
        <dbReference type="Rhea" id="RHEA-COMP:11368"/>
        <dbReference type="ChEBI" id="CHEBI:29950"/>
        <dbReference type="ChEBI" id="CHEBI:82612"/>
        <dbReference type="ChEBI" id="CHEBI:85445"/>
        <dbReference type="ChEBI" id="CHEBI:85448"/>
        <dbReference type="EC" id="2.1.1.63"/>
    </reaction>
</comment>
<evidence type="ECO:0000259" key="9">
    <source>
        <dbReference type="Pfam" id="PF01035"/>
    </source>
</evidence>
<dbReference type="Proteomes" id="UP000007490">
    <property type="component" value="Chromosome"/>
</dbReference>
<sequence>MNKRKDLVIISIHKTNKLYFAAAFSQKGKIVRIALPQTNLEDLVTEISNYHPKFIINNMYDEIVGIIAEIYHGNTSNFDIELLELNISNESSHETATLNTTFERDVILEVASIPHGQVKTYKEIATAVKTQGYRAVGTAIGKNPFPIVVPCHRVVRSDGKIGGFRGGKQMKIEMLINEGFKIKSDKILLEK</sequence>
<dbReference type="GO" id="GO:0003908">
    <property type="term" value="F:methylated-DNA-[protein]-cysteine S-methyltransferase activity"/>
    <property type="evidence" value="ECO:0007669"/>
    <property type="project" value="UniProtKB-EC"/>
</dbReference>
<keyword evidence="6" id="KW-0227">DNA damage</keyword>
<accession>F0T9H3</accession>
<dbReference type="AlphaFoldDB" id="F0T9H3"/>
<dbReference type="RefSeq" id="WP_013644072.1">
    <property type="nucleotide sequence ID" value="NC_015216.1"/>
</dbReference>
<dbReference type="NCBIfam" id="TIGR00589">
    <property type="entry name" value="ogt"/>
    <property type="match status" value="1"/>
</dbReference>
<protein>
    <recommendedName>
        <fullName evidence="3">methylated-DNA--[protein]-cysteine S-methyltransferase</fullName>
        <ecNumber evidence="3">2.1.1.63</ecNumber>
    </recommendedName>
</protein>
<dbReference type="PANTHER" id="PTHR10815:SF13">
    <property type="entry name" value="METHYLATED-DNA--PROTEIN-CYSTEINE METHYLTRANSFERASE"/>
    <property type="match status" value="1"/>
</dbReference>
<dbReference type="InterPro" id="IPR036388">
    <property type="entry name" value="WH-like_DNA-bd_sf"/>
</dbReference>
<dbReference type="InterPro" id="IPR014048">
    <property type="entry name" value="MethylDNA_cys_MeTrfase_DNA-bd"/>
</dbReference>
<reference evidence="11" key="1">
    <citation type="submission" date="2011-02" db="EMBL/GenBank/DDBJ databases">
        <title>Complete sequence of Methanobacterium sp. AL-21.</title>
        <authorList>
            <consortium name="US DOE Joint Genome Institute"/>
            <person name="Lucas S."/>
            <person name="Copeland A."/>
            <person name="Lapidus A."/>
            <person name="Cheng J.-F."/>
            <person name="Goodwin L."/>
            <person name="Pitluck S."/>
            <person name="Chertkov O."/>
            <person name="Detter J.C."/>
            <person name="Han C."/>
            <person name="Tapia R."/>
            <person name="Land M."/>
            <person name="Hauser L."/>
            <person name="Kyrpides N."/>
            <person name="Ivanova N."/>
            <person name="Mikhailova N."/>
            <person name="Pagani I."/>
            <person name="Cadillo-Quiroz H."/>
            <person name="Imachi H."/>
            <person name="Zinder S."/>
            <person name="Liu W."/>
            <person name="Woyke T."/>
        </authorList>
    </citation>
    <scope>NUCLEOTIDE SEQUENCE [LARGE SCALE GENOMIC DNA]</scope>
    <source>
        <strain evidence="11">AL-21</strain>
    </source>
</reference>
<keyword evidence="4 10" id="KW-0489">Methyltransferase</keyword>
<evidence type="ECO:0000313" key="10">
    <source>
        <dbReference type="EMBL" id="ADZ08721.1"/>
    </source>
</evidence>
<proteinExistence type="inferred from homology"/>
<dbReference type="Pfam" id="PF01035">
    <property type="entry name" value="DNA_binding_1"/>
    <property type="match status" value="1"/>
</dbReference>
<dbReference type="EC" id="2.1.1.63" evidence="3"/>
<evidence type="ECO:0000256" key="5">
    <source>
        <dbReference type="ARBA" id="ARBA00022679"/>
    </source>
</evidence>
<comment type="similarity">
    <text evidence="2">Belongs to the MGMT family.</text>
</comment>
<evidence type="ECO:0000256" key="1">
    <source>
        <dbReference type="ARBA" id="ARBA00001286"/>
    </source>
</evidence>
<evidence type="ECO:0000256" key="8">
    <source>
        <dbReference type="ARBA" id="ARBA00049348"/>
    </source>
</evidence>
<dbReference type="KEGG" id="mel:Metbo_0469"/>
<dbReference type="InterPro" id="IPR001497">
    <property type="entry name" value="MethylDNA_cys_MeTrfase_AS"/>
</dbReference>
<evidence type="ECO:0000256" key="7">
    <source>
        <dbReference type="ARBA" id="ARBA00023204"/>
    </source>
</evidence>
<organism evidence="10 11">
    <name type="scientific">Methanobacterium lacus (strain AL-21)</name>
    <dbReference type="NCBI Taxonomy" id="877455"/>
    <lineage>
        <taxon>Archaea</taxon>
        <taxon>Methanobacteriati</taxon>
        <taxon>Methanobacteriota</taxon>
        <taxon>Methanomada group</taxon>
        <taxon>Methanobacteria</taxon>
        <taxon>Methanobacteriales</taxon>
        <taxon>Methanobacteriaceae</taxon>
        <taxon>Methanobacterium</taxon>
    </lineage>
</organism>
<dbReference type="GO" id="GO:0032259">
    <property type="term" value="P:methylation"/>
    <property type="evidence" value="ECO:0007669"/>
    <property type="project" value="UniProtKB-KW"/>
</dbReference>
<keyword evidence="7" id="KW-0234">DNA repair</keyword>
<evidence type="ECO:0000256" key="6">
    <source>
        <dbReference type="ARBA" id="ARBA00022763"/>
    </source>
</evidence>
<dbReference type="CDD" id="cd06445">
    <property type="entry name" value="ATase"/>
    <property type="match status" value="1"/>
</dbReference>